<accession>A0ABR3QIM1</accession>
<keyword evidence="4" id="KW-1185">Reference proteome</keyword>
<feature type="transmembrane region" description="Helical" evidence="2">
    <location>
        <begin position="240"/>
        <end position="261"/>
    </location>
</feature>
<keyword evidence="2" id="KW-0472">Membrane</keyword>
<keyword evidence="2" id="KW-1133">Transmembrane helix</keyword>
<evidence type="ECO:0000256" key="1">
    <source>
        <dbReference type="SAM" id="MobiDB-lite"/>
    </source>
</evidence>
<evidence type="ECO:0000256" key="2">
    <source>
        <dbReference type="SAM" id="Phobius"/>
    </source>
</evidence>
<feature type="transmembrane region" description="Helical" evidence="2">
    <location>
        <begin position="12"/>
        <end position="35"/>
    </location>
</feature>
<dbReference type="Proteomes" id="UP001521222">
    <property type="component" value="Unassembled WGS sequence"/>
</dbReference>
<organism evidence="3 4">
    <name type="scientific">Nothophoma quercina</name>
    <dbReference type="NCBI Taxonomy" id="749835"/>
    <lineage>
        <taxon>Eukaryota</taxon>
        <taxon>Fungi</taxon>
        <taxon>Dikarya</taxon>
        <taxon>Ascomycota</taxon>
        <taxon>Pezizomycotina</taxon>
        <taxon>Dothideomycetes</taxon>
        <taxon>Pleosporomycetidae</taxon>
        <taxon>Pleosporales</taxon>
        <taxon>Pleosporineae</taxon>
        <taxon>Didymellaceae</taxon>
        <taxon>Nothophoma</taxon>
    </lineage>
</organism>
<protein>
    <submittedName>
        <fullName evidence="3">Uncharacterized protein</fullName>
    </submittedName>
</protein>
<feature type="transmembrane region" description="Helical" evidence="2">
    <location>
        <begin position="273"/>
        <end position="294"/>
    </location>
</feature>
<feature type="transmembrane region" description="Helical" evidence="2">
    <location>
        <begin position="201"/>
        <end position="228"/>
    </location>
</feature>
<sequence>MLSAFIGSIINGLCSGWFIAFITGWISWLSVIRILTAGLYELWLTIKAGTDFTAINNNQYQNIELNGLNSNGIPAFLAAPQDQPARTQDLEPGLEETRNSPQTPPAYKHPLASLATAHVSTRPGKRPMLGSVEQTVTVFGWLGWIWSAIYTPVSQTIWLAVHITSADGIHQFVRALAIGVSALGLTFDYKQRYAAAVGRKWGSWAFVTFNVWNAAACLLLGGEALVLLIHGAMKIDNLPIPLAVVYPIFCIIWAAASWRFLPPIDGARPSNVVAGLLMGAFAGLFVAAPAFAIWQDARFAEKTADMMGESRPEGMGLGEFLQCEGASVWAKFAAVMP</sequence>
<dbReference type="EMBL" id="JAKIXB020000054">
    <property type="protein sequence ID" value="KAL1591798.1"/>
    <property type="molecule type" value="Genomic_DNA"/>
</dbReference>
<gene>
    <name evidence="3" type="ORF">SLS59_010070</name>
</gene>
<feature type="region of interest" description="Disordered" evidence="1">
    <location>
        <begin position="87"/>
        <end position="108"/>
    </location>
</feature>
<keyword evidence="2" id="KW-0812">Transmembrane</keyword>
<evidence type="ECO:0000313" key="4">
    <source>
        <dbReference type="Proteomes" id="UP001521222"/>
    </source>
</evidence>
<reference evidence="3 4" key="1">
    <citation type="submission" date="2024-02" db="EMBL/GenBank/DDBJ databases">
        <title>De novo assembly and annotation of 12 fungi associated with fruit tree decline syndrome in Ontario, Canada.</title>
        <authorList>
            <person name="Sulman M."/>
            <person name="Ellouze W."/>
            <person name="Ilyukhin E."/>
        </authorList>
    </citation>
    <scope>NUCLEOTIDE SEQUENCE [LARGE SCALE GENOMIC DNA]</scope>
    <source>
        <strain evidence="3 4">M97-236</strain>
    </source>
</reference>
<feature type="transmembrane region" description="Helical" evidence="2">
    <location>
        <begin position="138"/>
        <end position="160"/>
    </location>
</feature>
<feature type="transmembrane region" description="Helical" evidence="2">
    <location>
        <begin position="172"/>
        <end position="189"/>
    </location>
</feature>
<name>A0ABR3QIM1_9PLEO</name>
<comment type="caution">
    <text evidence="3">The sequence shown here is derived from an EMBL/GenBank/DDBJ whole genome shotgun (WGS) entry which is preliminary data.</text>
</comment>
<proteinExistence type="predicted"/>
<evidence type="ECO:0000313" key="3">
    <source>
        <dbReference type="EMBL" id="KAL1591798.1"/>
    </source>
</evidence>